<keyword evidence="2" id="KW-1185">Reference proteome</keyword>
<dbReference type="Proteomes" id="UP001589890">
    <property type="component" value="Unassembled WGS sequence"/>
</dbReference>
<sequence length="452" mass="49979">MTSTGRSMELSVATVCRAVWTAETQLALLDWQIDGVSIWPVIRMRVFHELSRRSGIHGDPHPVRRGRKAKAKLVTHHLTALLRQNPFLGRRQYDAVMVPHHRKIDGKDIYSDAILAGLDGKVLVLDSSINGSPLPNSRTLDFFTSAANAEAKVRQKLRIGLSTVDAARALQAEEELHRLTGIKVPISGLVTRELTKHRRLRAVYRALFSKTRPGTVYVVVAYFHQHVVAAARDLGIPVVELQHGAMSPFHLGYSYPGRPEVADQPNELWCFGKYWTENVELPAGMTTRVVGAPFIRRLTEAEAKAKDPNLVLVASQGTIGSFLLPVAVQLAEKRPELEVVFRLHPSEHLTDYERTDFPKNFRLSAGPSESTNDLLTAARYQVGVSTTALFEGMVLGCRTVVVKLPGWEYLGPAIDRGDALLVEDGDDLVRRLSDAPACRDSSDYYAPGGQTA</sequence>
<comment type="caution">
    <text evidence="1">The sequence shown here is derived from an EMBL/GenBank/DDBJ whole genome shotgun (WGS) entry which is preliminary data.</text>
</comment>
<accession>A0ABV6QKF1</accession>
<dbReference type="EMBL" id="JBHLTC010000012">
    <property type="protein sequence ID" value="MFC0624633.1"/>
    <property type="molecule type" value="Genomic_DNA"/>
</dbReference>
<evidence type="ECO:0000313" key="2">
    <source>
        <dbReference type="Proteomes" id="UP001589890"/>
    </source>
</evidence>
<protein>
    <submittedName>
        <fullName evidence="1">Uncharacterized protein</fullName>
    </submittedName>
</protein>
<gene>
    <name evidence="1" type="ORF">ACFFGN_11215</name>
</gene>
<proteinExistence type="predicted"/>
<name>A0ABV6QKF1_9ACTN</name>
<dbReference type="RefSeq" id="WP_380046205.1">
    <property type="nucleotide sequence ID" value="NZ_JBHLTC010000012.1"/>
</dbReference>
<organism evidence="1 2">
    <name type="scientific">Kribbella deserti</name>
    <dbReference type="NCBI Taxonomy" id="1926257"/>
    <lineage>
        <taxon>Bacteria</taxon>
        <taxon>Bacillati</taxon>
        <taxon>Actinomycetota</taxon>
        <taxon>Actinomycetes</taxon>
        <taxon>Propionibacteriales</taxon>
        <taxon>Kribbellaceae</taxon>
        <taxon>Kribbella</taxon>
    </lineage>
</organism>
<evidence type="ECO:0000313" key="1">
    <source>
        <dbReference type="EMBL" id="MFC0624633.1"/>
    </source>
</evidence>
<reference evidence="1 2" key="1">
    <citation type="submission" date="2024-09" db="EMBL/GenBank/DDBJ databases">
        <authorList>
            <person name="Sun Q."/>
            <person name="Mori K."/>
        </authorList>
    </citation>
    <scope>NUCLEOTIDE SEQUENCE [LARGE SCALE GENOMIC DNA]</scope>
    <source>
        <strain evidence="1 2">CGMCC 1.15906</strain>
    </source>
</reference>
<dbReference type="SUPFAM" id="SSF53756">
    <property type="entry name" value="UDP-Glycosyltransferase/glycogen phosphorylase"/>
    <property type="match status" value="1"/>
</dbReference>